<accession>A0A921T0A8</accession>
<dbReference type="EMBL" id="DYUB01000239">
    <property type="protein sequence ID" value="HJG96970.1"/>
    <property type="molecule type" value="Genomic_DNA"/>
</dbReference>
<evidence type="ECO:0000313" key="2">
    <source>
        <dbReference type="EMBL" id="HJG96970.1"/>
    </source>
</evidence>
<gene>
    <name evidence="2" type="ORF">K8V90_07720</name>
</gene>
<protein>
    <recommendedName>
        <fullName evidence="4">Secreted protein</fullName>
    </recommendedName>
</protein>
<reference evidence="2" key="2">
    <citation type="submission" date="2021-09" db="EMBL/GenBank/DDBJ databases">
        <authorList>
            <person name="Gilroy R."/>
        </authorList>
    </citation>
    <scope>NUCLEOTIDE SEQUENCE</scope>
    <source>
        <strain evidence="2">1277</strain>
    </source>
</reference>
<sequence>MKKFIAFIVILVCLFPLKNFLLNTTSDEYNTNKKEDSKKTNPQTFSSKENESLLVDIGEKEYIVSVDSNSKEVVINENIYDSDKYIKINYEELVPMLDDVKDYKDLSIPEYISLYNKFSSHMDTNMSYGELLSLVSNININDLKSNYSELVKIAKNNS</sequence>
<feature type="chain" id="PRO_5039698695" description="Secreted protein" evidence="1">
    <location>
        <begin position="22"/>
        <end position="158"/>
    </location>
</feature>
<dbReference type="Proteomes" id="UP000776700">
    <property type="component" value="Unassembled WGS sequence"/>
</dbReference>
<evidence type="ECO:0000313" key="3">
    <source>
        <dbReference type="Proteomes" id="UP000776700"/>
    </source>
</evidence>
<evidence type="ECO:0008006" key="4">
    <source>
        <dbReference type="Google" id="ProtNLM"/>
    </source>
</evidence>
<dbReference type="AlphaFoldDB" id="A0A921T0A8"/>
<proteinExistence type="predicted"/>
<keyword evidence="1" id="KW-0732">Signal</keyword>
<feature type="signal peptide" evidence="1">
    <location>
        <begin position="1"/>
        <end position="21"/>
    </location>
</feature>
<comment type="caution">
    <text evidence="2">The sequence shown here is derived from an EMBL/GenBank/DDBJ whole genome shotgun (WGS) entry which is preliminary data.</text>
</comment>
<name>A0A921T0A8_9FIRM</name>
<reference evidence="2" key="1">
    <citation type="journal article" date="2021" name="PeerJ">
        <title>Extensive microbial diversity within the chicken gut microbiome revealed by metagenomics and culture.</title>
        <authorList>
            <person name="Gilroy R."/>
            <person name="Ravi A."/>
            <person name="Getino M."/>
            <person name="Pursley I."/>
            <person name="Horton D.L."/>
            <person name="Alikhan N.F."/>
            <person name="Baker D."/>
            <person name="Gharbi K."/>
            <person name="Hall N."/>
            <person name="Watson M."/>
            <person name="Adriaenssens E.M."/>
            <person name="Foster-Nyarko E."/>
            <person name="Jarju S."/>
            <person name="Secka A."/>
            <person name="Antonio M."/>
            <person name="Oren A."/>
            <person name="Chaudhuri R.R."/>
            <person name="La Ragione R."/>
            <person name="Hildebrand F."/>
            <person name="Pallen M.J."/>
        </authorList>
    </citation>
    <scope>NUCLEOTIDE SEQUENCE</scope>
    <source>
        <strain evidence="2">1277</strain>
    </source>
</reference>
<organism evidence="2 3">
    <name type="scientific">Romboutsia timonensis</name>
    <dbReference type="NCBI Taxonomy" id="1776391"/>
    <lineage>
        <taxon>Bacteria</taxon>
        <taxon>Bacillati</taxon>
        <taxon>Bacillota</taxon>
        <taxon>Clostridia</taxon>
        <taxon>Peptostreptococcales</taxon>
        <taxon>Peptostreptococcaceae</taxon>
        <taxon>Romboutsia</taxon>
    </lineage>
</organism>
<evidence type="ECO:0000256" key="1">
    <source>
        <dbReference type="SAM" id="SignalP"/>
    </source>
</evidence>